<proteinExistence type="inferred from homology"/>
<dbReference type="InterPro" id="IPR007712">
    <property type="entry name" value="RelE/ParE_toxin"/>
</dbReference>
<dbReference type="Proteomes" id="UP000422744">
    <property type="component" value="Chromosome"/>
</dbReference>
<dbReference type="Gene3D" id="3.30.2310.20">
    <property type="entry name" value="RelE-like"/>
    <property type="match status" value="1"/>
</dbReference>
<organism evidence="3 4">
    <name type="scientific">Wolbachia pipientis</name>
    <dbReference type="NCBI Taxonomy" id="955"/>
    <lineage>
        <taxon>Bacteria</taxon>
        <taxon>Pseudomonadati</taxon>
        <taxon>Pseudomonadota</taxon>
        <taxon>Alphaproteobacteria</taxon>
        <taxon>Rickettsiales</taxon>
        <taxon>Anaplasmataceae</taxon>
        <taxon>Wolbachieae</taxon>
        <taxon>Wolbachia</taxon>
    </lineage>
</organism>
<evidence type="ECO:0000256" key="2">
    <source>
        <dbReference type="ARBA" id="ARBA00022649"/>
    </source>
</evidence>
<evidence type="ECO:0000313" key="4">
    <source>
        <dbReference type="Proteomes" id="UP000422744"/>
    </source>
</evidence>
<dbReference type="InterPro" id="IPR035093">
    <property type="entry name" value="RelE/ParE_toxin_dom_sf"/>
</dbReference>
<name>A0A6I6CI17_WOLPI</name>
<dbReference type="RefSeq" id="WP_155969103.1">
    <property type="nucleotide sequence ID" value="NZ_CP037426.1"/>
</dbReference>
<gene>
    <name evidence="3" type="ORF">E0495_04460</name>
</gene>
<protein>
    <submittedName>
        <fullName evidence="3">Type II toxin-antitoxin system RelE/ParE family toxin</fullName>
    </submittedName>
</protein>
<comment type="similarity">
    <text evidence="1">Belongs to the RelE toxin family.</text>
</comment>
<accession>A0A6I6CI17</accession>
<dbReference type="EMBL" id="CP037426">
    <property type="protein sequence ID" value="QGT16460.1"/>
    <property type="molecule type" value="Genomic_DNA"/>
</dbReference>
<evidence type="ECO:0000256" key="1">
    <source>
        <dbReference type="ARBA" id="ARBA00006226"/>
    </source>
</evidence>
<keyword evidence="2" id="KW-1277">Toxin-antitoxin system</keyword>
<dbReference type="Pfam" id="PF05016">
    <property type="entry name" value="ParE_toxin"/>
    <property type="match status" value="1"/>
</dbReference>
<evidence type="ECO:0000313" key="3">
    <source>
        <dbReference type="EMBL" id="QGT16460.1"/>
    </source>
</evidence>
<dbReference type="PANTHER" id="PTHR35601:SF1">
    <property type="entry name" value="TOXIN RELE"/>
    <property type="match status" value="1"/>
</dbReference>
<reference evidence="3 4" key="1">
    <citation type="submission" date="2019-03" db="EMBL/GenBank/DDBJ databases">
        <title>Wolbachia endosymbiont of Haematobia irritans wIrr.</title>
        <authorList>
            <person name="Parry R.H."/>
            <person name="Asgari S."/>
        </authorList>
    </citation>
    <scope>NUCLEOTIDE SEQUENCE [LARGE SCALE GENOMIC DNA]</scope>
    <source>
        <strain evidence="4">wIrr</strain>
    </source>
</reference>
<sequence length="96" mass="11071">MGYTIIFLDNVLEKDLPSLPKTVRKRVIKAINERLTVDPINLGKALDHSLKGYKGLRVGDYRVLYYAETLKYEVTIVTIGHRDTIYKKAKKILNIH</sequence>
<dbReference type="PANTHER" id="PTHR35601">
    <property type="entry name" value="TOXIN RELE"/>
    <property type="match status" value="1"/>
</dbReference>
<dbReference type="SUPFAM" id="SSF143011">
    <property type="entry name" value="RelE-like"/>
    <property type="match status" value="1"/>
</dbReference>
<dbReference type="AlphaFoldDB" id="A0A6I6CI17"/>